<gene>
    <name evidence="2" type="ORF">IQ276_16745</name>
</gene>
<dbReference type="InterPro" id="IPR025904">
    <property type="entry name" value="Tubulin-like"/>
</dbReference>
<evidence type="ECO:0008006" key="4">
    <source>
        <dbReference type="Google" id="ProtNLM"/>
    </source>
</evidence>
<dbReference type="Pfam" id="PF13809">
    <property type="entry name" value="Tubulin_2"/>
    <property type="match status" value="1"/>
</dbReference>
<keyword evidence="1" id="KW-0175">Coiled coil</keyword>
<evidence type="ECO:0000313" key="3">
    <source>
        <dbReference type="Proteomes" id="UP000622533"/>
    </source>
</evidence>
<dbReference type="Proteomes" id="UP000622533">
    <property type="component" value="Unassembled WGS sequence"/>
</dbReference>
<feature type="coiled-coil region" evidence="1">
    <location>
        <begin position="518"/>
        <end position="565"/>
    </location>
</feature>
<dbReference type="EMBL" id="JADEXS010000220">
    <property type="protein sequence ID" value="MBE9024015.1"/>
    <property type="molecule type" value="Genomic_DNA"/>
</dbReference>
<evidence type="ECO:0000256" key="1">
    <source>
        <dbReference type="SAM" id="Coils"/>
    </source>
</evidence>
<reference evidence="2" key="1">
    <citation type="submission" date="2020-10" db="EMBL/GenBank/DDBJ databases">
        <authorList>
            <person name="Castelo-Branco R."/>
            <person name="Eusebio N."/>
            <person name="Adriana R."/>
            <person name="Vieira A."/>
            <person name="Brugerolle De Fraissinette N."/>
            <person name="Rezende De Castro R."/>
            <person name="Schneider M.P."/>
            <person name="Vasconcelos V."/>
            <person name="Leao P.N."/>
        </authorList>
    </citation>
    <scope>NUCLEOTIDE SEQUENCE</scope>
    <source>
        <strain evidence="2">LEGE 12446</strain>
    </source>
</reference>
<dbReference type="InterPro" id="IPR036525">
    <property type="entry name" value="Tubulin/FtsZ_GTPase_sf"/>
</dbReference>
<dbReference type="RefSeq" id="WP_193918048.1">
    <property type="nucleotide sequence ID" value="NZ_JADEXS020000001.1"/>
</dbReference>
<accession>A0A8J7DE23</accession>
<keyword evidence="3" id="KW-1185">Reference proteome</keyword>
<name>A0A8J7DE23_DESMC</name>
<dbReference type="SUPFAM" id="SSF52490">
    <property type="entry name" value="Tubulin nucleotide-binding domain-like"/>
    <property type="match status" value="1"/>
</dbReference>
<dbReference type="AlphaFoldDB" id="A0A8J7DE23"/>
<protein>
    <recommendedName>
        <fullName evidence="4">Tubulin-like protein</fullName>
    </recommendedName>
</protein>
<evidence type="ECO:0000313" key="2">
    <source>
        <dbReference type="EMBL" id="MBE9024015.1"/>
    </source>
</evidence>
<comment type="caution">
    <text evidence="2">The sequence shown here is derived from an EMBL/GenBank/DDBJ whole genome shotgun (WGS) entry which is preliminary data.</text>
</comment>
<proteinExistence type="predicted"/>
<dbReference type="Gene3D" id="3.40.50.1440">
    <property type="entry name" value="Tubulin/FtsZ, GTPase domain"/>
    <property type="match status" value="1"/>
</dbReference>
<sequence>MSQATTNEFQYRGINRTICIGLGGTGRDVLMRIRRLIVDRYGDLSNLPIVSFIHIDTDKAATQVTGIRTGSTYHGVDLSFKEAEKVSATMSSNEVGMFIQGLERRSEYTRHGPYDHIGRWFPPQLLRNIKAVEEGAKGIRPVGRLAFFHNYQKIKTAIESAERRTRGHDSLLLKAGLKVEPGLSIFVVGSLCGGTGSGMFLDIAYSLRHLYGDQSAKIFSYLIISPELYGNAPSMSANTYAALKELNYYSTPGTKFEACYDIANLTVIQEQRPPFDYTYLVSSQTGGEYSILVQGKLCNVIAHKIALDFSSELAPAIKGSRDNFLQHMIQWDKHPRPNTQRYLTFGLAAIYFPRDTIVQIALNRVSLELVKFWLSGKGQSPDPVKLIEQFLIQHHWHNDPENKDNFTSKLAESVQENNKSFRNTISAWRNKLERQISECQKRENRNDIRGQLPREFREQFRKIQPGETESTRGIWLTRLLQISPNITKELKTNIDDYLGQLLTPTDANFSIKSTRDWLDALQHELHNYQLNLQEQITDKGGMKIIEDLDRKWRDTEQTIEDIEQKPSIPLLNNKNSQFQDEARRSIQEACKIIQHNFDVTVVQEALKIVNYLQKHVQERTTQLAAFSSLVDDLQSFYEKQDRDLRQLNFDEMSGEAIFDSEDIDSCYQTILPTDDLRRQFVLVSSTITEQTGRGQTLASFIDRERSTIEQLQKEIDLKVDKLFASRSINIINSVIKRFMQNYSLAVRSTRLAQVMQEAEPLLRLNLSDPYFREDPAKSSKLVGFKDTDDSEVRQFKTLLTQDIGVEPSVLKATQAEDEILIVNEYAGFPLRLISGLERMRNPYLREQHSTSSFLHNDYNVSFPDIIPPDAKKMEELEDIFYPCLALRLLENNRENKQLEFQYYDQLRDSHNIAALSLEWSQALEELANRQDMTEALRQLLDNEIAVIARQPQVWENAYLPKLRQFTEEVDRLPEDNPNYPYKTAVIGSSQTNDPTAKEGIIPRFRKKINEQFKNFQNRSIAPSKNTLNQQAITDASEIVIDSPVDYIDNRTPRLDYTDNRAKRRLELERLKQDLADELITEEEYDREKQKIFAQYPL</sequence>
<organism evidence="2 3">
    <name type="scientific">Desmonostoc muscorum LEGE 12446</name>
    <dbReference type="NCBI Taxonomy" id="1828758"/>
    <lineage>
        <taxon>Bacteria</taxon>
        <taxon>Bacillati</taxon>
        <taxon>Cyanobacteriota</taxon>
        <taxon>Cyanophyceae</taxon>
        <taxon>Nostocales</taxon>
        <taxon>Nostocaceae</taxon>
        <taxon>Desmonostoc</taxon>
    </lineage>
</organism>